<dbReference type="InterPro" id="IPR009003">
    <property type="entry name" value="Peptidase_S1_PA"/>
</dbReference>
<dbReference type="InterPro" id="IPR001314">
    <property type="entry name" value="Peptidase_S1A"/>
</dbReference>
<dbReference type="InterPro" id="IPR043504">
    <property type="entry name" value="Peptidase_S1_PA_chymotrypsin"/>
</dbReference>
<dbReference type="PROSITE" id="PS50240">
    <property type="entry name" value="TRYPSIN_DOM"/>
    <property type="match status" value="1"/>
</dbReference>
<dbReference type="Pfam" id="PF00089">
    <property type="entry name" value="Trypsin"/>
    <property type="match status" value="1"/>
</dbReference>
<dbReference type="EMBL" id="VCGU01000003">
    <property type="protein sequence ID" value="TRY78366.1"/>
    <property type="molecule type" value="Genomic_DNA"/>
</dbReference>
<evidence type="ECO:0000313" key="5">
    <source>
        <dbReference type="Proteomes" id="UP000318571"/>
    </source>
</evidence>
<evidence type="ECO:0000313" key="4">
    <source>
        <dbReference type="EMBL" id="TRY78366.1"/>
    </source>
</evidence>
<organism evidence="4 5">
    <name type="scientific">Tigriopus californicus</name>
    <name type="common">Marine copepod</name>
    <dbReference type="NCBI Taxonomy" id="6832"/>
    <lineage>
        <taxon>Eukaryota</taxon>
        <taxon>Metazoa</taxon>
        <taxon>Ecdysozoa</taxon>
        <taxon>Arthropoda</taxon>
        <taxon>Crustacea</taxon>
        <taxon>Multicrustacea</taxon>
        <taxon>Hexanauplia</taxon>
        <taxon>Copepoda</taxon>
        <taxon>Harpacticoida</taxon>
        <taxon>Harpacticidae</taxon>
        <taxon>Tigriopus</taxon>
    </lineage>
</organism>
<proteinExistence type="predicted"/>
<dbReference type="PANTHER" id="PTHR24252:SF7">
    <property type="entry name" value="HYALIN"/>
    <property type="match status" value="1"/>
</dbReference>
<evidence type="ECO:0000256" key="2">
    <source>
        <dbReference type="SAM" id="MobiDB-lite"/>
    </source>
</evidence>
<feature type="compositionally biased region" description="Polar residues" evidence="2">
    <location>
        <begin position="75"/>
        <end position="87"/>
    </location>
</feature>
<evidence type="ECO:0000259" key="3">
    <source>
        <dbReference type="PROSITE" id="PS50240"/>
    </source>
</evidence>
<sequence>MVITCSQLQVPCSFNDQLWISELSVTSVGCFPTTEALTDVFFTYKKLSASSRMSLIYRADQNSPVTTGMVCNIQNQGPRGTGSSTTKRPPPVQTCGGPPSASSRIIDGTLVADNEFGFMAKLTIDDLYLCGASVLNSRWLLTAAHCVKPSSSVVASFDCIGSVNCRQSRTQDQIYIHPNWDDSNVAKGFDVALIQLSQDIQFSNAVWPVCLPANPPNFGENMKVIGFGNIATNGPTSQDLLMGFVKVEPMSTCRRFFGNGLGSTVFCASQNPSSTCRGDSGSFGGVRRNGRFEIDGITSFGGAICEDDPMGFMLVVSEKEWINSYINILV</sequence>
<feature type="region of interest" description="Disordered" evidence="2">
    <location>
        <begin position="75"/>
        <end position="100"/>
    </location>
</feature>
<name>A0A553PL06_TIGCA</name>
<evidence type="ECO:0000256" key="1">
    <source>
        <dbReference type="ARBA" id="ARBA00023157"/>
    </source>
</evidence>
<comment type="caution">
    <text evidence="4">The sequence shown here is derived from an EMBL/GenBank/DDBJ whole genome shotgun (WGS) entry which is preliminary data.</text>
</comment>
<dbReference type="InterPro" id="IPR001254">
    <property type="entry name" value="Trypsin_dom"/>
</dbReference>
<protein>
    <recommendedName>
        <fullName evidence="3">Peptidase S1 domain-containing protein</fullName>
    </recommendedName>
</protein>
<dbReference type="SMART" id="SM00020">
    <property type="entry name" value="Tryp_SPc"/>
    <property type="match status" value="1"/>
</dbReference>
<dbReference type="CDD" id="cd00190">
    <property type="entry name" value="Tryp_SPc"/>
    <property type="match status" value="1"/>
</dbReference>
<dbReference type="Proteomes" id="UP000318571">
    <property type="component" value="Chromosome 11"/>
</dbReference>
<dbReference type="OMA" id="NIATNGP"/>
<dbReference type="GO" id="GO:0004252">
    <property type="term" value="F:serine-type endopeptidase activity"/>
    <property type="evidence" value="ECO:0007669"/>
    <property type="project" value="InterPro"/>
</dbReference>
<keyword evidence="5" id="KW-1185">Reference proteome</keyword>
<dbReference type="Gene3D" id="2.40.10.10">
    <property type="entry name" value="Trypsin-like serine proteases"/>
    <property type="match status" value="1"/>
</dbReference>
<dbReference type="STRING" id="6832.A0A553PL06"/>
<feature type="domain" description="Peptidase S1" evidence="3">
    <location>
        <begin position="105"/>
        <end position="327"/>
    </location>
</feature>
<gene>
    <name evidence="4" type="ORF">TCAL_08517</name>
</gene>
<dbReference type="InterPro" id="IPR018114">
    <property type="entry name" value="TRYPSIN_HIS"/>
</dbReference>
<keyword evidence="1" id="KW-1015">Disulfide bond</keyword>
<dbReference type="PANTHER" id="PTHR24252">
    <property type="entry name" value="ACROSIN-RELATED"/>
    <property type="match status" value="1"/>
</dbReference>
<dbReference type="AlphaFoldDB" id="A0A553PL06"/>
<dbReference type="PROSITE" id="PS00134">
    <property type="entry name" value="TRYPSIN_HIS"/>
    <property type="match status" value="1"/>
</dbReference>
<reference evidence="4 5" key="1">
    <citation type="journal article" date="2018" name="Nat. Ecol. Evol.">
        <title>Genomic signatures of mitonuclear coevolution across populations of Tigriopus californicus.</title>
        <authorList>
            <person name="Barreto F.S."/>
            <person name="Watson E.T."/>
            <person name="Lima T.G."/>
            <person name="Willett C.S."/>
            <person name="Edmands S."/>
            <person name="Li W."/>
            <person name="Burton R.S."/>
        </authorList>
    </citation>
    <scope>NUCLEOTIDE SEQUENCE [LARGE SCALE GENOMIC DNA]</scope>
    <source>
        <strain evidence="4 5">San Diego</strain>
    </source>
</reference>
<dbReference type="GO" id="GO:0006508">
    <property type="term" value="P:proteolysis"/>
    <property type="evidence" value="ECO:0007669"/>
    <property type="project" value="InterPro"/>
</dbReference>
<dbReference type="FunFam" id="2.40.10.10:FF:000068">
    <property type="entry name" value="transmembrane protease serine 2"/>
    <property type="match status" value="1"/>
</dbReference>
<dbReference type="PRINTS" id="PR00722">
    <property type="entry name" value="CHYMOTRYPSIN"/>
</dbReference>
<dbReference type="SUPFAM" id="SSF50494">
    <property type="entry name" value="Trypsin-like serine proteases"/>
    <property type="match status" value="1"/>
</dbReference>
<accession>A0A553PL06</accession>